<dbReference type="EMBL" id="KQ242558">
    <property type="protein sequence ID" value="KNC78101.1"/>
    <property type="molecule type" value="Genomic_DNA"/>
</dbReference>
<protein>
    <recommendedName>
        <fullName evidence="3">Stc1 domain-containing protein</fullName>
    </recommendedName>
</protein>
<sequence length="176" mass="20176">MGNEAIKCKHCVTKDTWARVDILSDAAKYLSMSKHQKTNTTCCACTWSLSYAHFSKGQRNKKGSGEGVRCKACVAKGVWAQEDIKNSDDMTTTCFVCNRDLREFKFGDVELEFAKRRARCKTCVDERNQPDEYWTSTRGRRKSREKPRTRIPVLVDMMCCKLCSAKKDADAFSHYE</sequence>
<accession>A0A0L0FNT4</accession>
<proteinExistence type="predicted"/>
<dbReference type="Proteomes" id="UP000054560">
    <property type="component" value="Unassembled WGS sequence"/>
</dbReference>
<evidence type="ECO:0000313" key="1">
    <source>
        <dbReference type="EMBL" id="KNC78101.1"/>
    </source>
</evidence>
<reference evidence="1 2" key="1">
    <citation type="submission" date="2011-02" db="EMBL/GenBank/DDBJ databases">
        <title>The Genome Sequence of Sphaeroforma arctica JP610.</title>
        <authorList>
            <consortium name="The Broad Institute Genome Sequencing Platform"/>
            <person name="Russ C."/>
            <person name="Cuomo C."/>
            <person name="Young S.K."/>
            <person name="Zeng Q."/>
            <person name="Gargeya S."/>
            <person name="Alvarado L."/>
            <person name="Berlin A."/>
            <person name="Chapman S.B."/>
            <person name="Chen Z."/>
            <person name="Freedman E."/>
            <person name="Gellesch M."/>
            <person name="Goldberg J."/>
            <person name="Griggs A."/>
            <person name="Gujja S."/>
            <person name="Heilman E."/>
            <person name="Heiman D."/>
            <person name="Howarth C."/>
            <person name="Mehta T."/>
            <person name="Neiman D."/>
            <person name="Pearson M."/>
            <person name="Roberts A."/>
            <person name="Saif S."/>
            <person name="Shea T."/>
            <person name="Shenoy N."/>
            <person name="Sisk P."/>
            <person name="Stolte C."/>
            <person name="Sykes S."/>
            <person name="White J."/>
            <person name="Yandava C."/>
            <person name="Burger G."/>
            <person name="Gray M.W."/>
            <person name="Holland P.W.H."/>
            <person name="King N."/>
            <person name="Lang F.B.F."/>
            <person name="Roger A.J."/>
            <person name="Ruiz-Trillo I."/>
            <person name="Haas B."/>
            <person name="Nusbaum C."/>
            <person name="Birren B."/>
        </authorList>
    </citation>
    <scope>NUCLEOTIDE SEQUENCE [LARGE SCALE GENOMIC DNA]</scope>
    <source>
        <strain evidence="1 2">JP610</strain>
    </source>
</reference>
<keyword evidence="2" id="KW-1185">Reference proteome</keyword>
<dbReference type="AlphaFoldDB" id="A0A0L0FNT4"/>
<organism evidence="1 2">
    <name type="scientific">Sphaeroforma arctica JP610</name>
    <dbReference type="NCBI Taxonomy" id="667725"/>
    <lineage>
        <taxon>Eukaryota</taxon>
        <taxon>Ichthyosporea</taxon>
        <taxon>Ichthyophonida</taxon>
        <taxon>Sphaeroforma</taxon>
    </lineage>
</organism>
<name>A0A0L0FNT4_9EUKA</name>
<gene>
    <name evidence="1" type="ORF">SARC_09452</name>
</gene>
<dbReference type="GeneID" id="25909956"/>
<evidence type="ECO:0008006" key="3">
    <source>
        <dbReference type="Google" id="ProtNLM"/>
    </source>
</evidence>
<evidence type="ECO:0000313" key="2">
    <source>
        <dbReference type="Proteomes" id="UP000054560"/>
    </source>
</evidence>
<dbReference type="RefSeq" id="XP_014152003.1">
    <property type="nucleotide sequence ID" value="XM_014296528.1"/>
</dbReference>